<keyword evidence="1" id="KW-0175">Coiled coil</keyword>
<dbReference type="EMBL" id="JAAIUW010000003">
    <property type="protein sequence ID" value="KAF7837385.1"/>
    <property type="molecule type" value="Genomic_DNA"/>
</dbReference>
<evidence type="ECO:0000313" key="3">
    <source>
        <dbReference type="Proteomes" id="UP000634136"/>
    </source>
</evidence>
<dbReference type="PANTHER" id="PTHR37226:SF4">
    <property type="entry name" value="GOLGIN FAMILY A PROTEIN"/>
    <property type="match status" value="1"/>
</dbReference>
<dbReference type="PANTHER" id="PTHR37226">
    <property type="entry name" value="GOLGIN FAMILY A PROTEIN"/>
    <property type="match status" value="1"/>
</dbReference>
<protein>
    <submittedName>
        <fullName evidence="2">Golgin subfamily A member 6-like protein 6</fullName>
    </submittedName>
</protein>
<feature type="coiled-coil region" evidence="1">
    <location>
        <begin position="43"/>
        <end position="91"/>
    </location>
</feature>
<gene>
    <name evidence="2" type="ORF">G2W53_005867</name>
</gene>
<organism evidence="2 3">
    <name type="scientific">Senna tora</name>
    <dbReference type="NCBI Taxonomy" id="362788"/>
    <lineage>
        <taxon>Eukaryota</taxon>
        <taxon>Viridiplantae</taxon>
        <taxon>Streptophyta</taxon>
        <taxon>Embryophyta</taxon>
        <taxon>Tracheophyta</taxon>
        <taxon>Spermatophyta</taxon>
        <taxon>Magnoliopsida</taxon>
        <taxon>eudicotyledons</taxon>
        <taxon>Gunneridae</taxon>
        <taxon>Pentapetalae</taxon>
        <taxon>rosids</taxon>
        <taxon>fabids</taxon>
        <taxon>Fabales</taxon>
        <taxon>Fabaceae</taxon>
        <taxon>Caesalpinioideae</taxon>
        <taxon>Cassia clade</taxon>
        <taxon>Senna</taxon>
    </lineage>
</organism>
<evidence type="ECO:0000313" key="2">
    <source>
        <dbReference type="EMBL" id="KAF7837385.1"/>
    </source>
</evidence>
<accession>A0A834X487</accession>
<keyword evidence="3" id="KW-1185">Reference proteome</keyword>
<sequence length="116" mass="13847">MKEERAWRDEAVEKWKQLYLAIKTELDDLIQRTYAGDGLLWKAEEYEIQMENMKRELQEKEETINALKAQLASMENQKNKKEREFDMLKQSLRIMSGSNKGSIPVKDKLFKTKYAR</sequence>
<proteinExistence type="predicted"/>
<dbReference type="Proteomes" id="UP000634136">
    <property type="component" value="Unassembled WGS sequence"/>
</dbReference>
<reference evidence="2" key="1">
    <citation type="submission" date="2020-09" db="EMBL/GenBank/DDBJ databases">
        <title>Genome-Enabled Discovery of Anthraquinone Biosynthesis in Senna tora.</title>
        <authorList>
            <person name="Kang S.-H."/>
            <person name="Pandey R.P."/>
            <person name="Lee C.-M."/>
            <person name="Sim J.-S."/>
            <person name="Jeong J.-T."/>
            <person name="Choi B.-S."/>
            <person name="Jung M."/>
            <person name="Ginzburg D."/>
            <person name="Zhao K."/>
            <person name="Won S.Y."/>
            <person name="Oh T.-J."/>
            <person name="Yu Y."/>
            <person name="Kim N.-H."/>
            <person name="Lee O.R."/>
            <person name="Lee T.-H."/>
            <person name="Bashyal P."/>
            <person name="Kim T.-S."/>
            <person name="Lee W.-H."/>
            <person name="Kawkins C."/>
            <person name="Kim C.-K."/>
            <person name="Kim J.S."/>
            <person name="Ahn B.O."/>
            <person name="Rhee S.Y."/>
            <person name="Sohng J.K."/>
        </authorList>
    </citation>
    <scope>NUCLEOTIDE SEQUENCE</scope>
    <source>
        <tissue evidence="2">Leaf</tissue>
    </source>
</reference>
<name>A0A834X487_9FABA</name>
<dbReference type="OrthoDB" id="1869333at2759"/>
<comment type="caution">
    <text evidence="2">The sequence shown here is derived from an EMBL/GenBank/DDBJ whole genome shotgun (WGS) entry which is preliminary data.</text>
</comment>
<evidence type="ECO:0000256" key="1">
    <source>
        <dbReference type="SAM" id="Coils"/>
    </source>
</evidence>
<dbReference type="AlphaFoldDB" id="A0A834X487"/>